<dbReference type="Proteomes" id="UP000595897">
    <property type="component" value="Chromosome"/>
</dbReference>
<feature type="domain" description="Aminoacyl-transfer RNA synthetases class-II family profile" evidence="11">
    <location>
        <begin position="26"/>
        <end position="324"/>
    </location>
</feature>
<organism evidence="12 13">
    <name type="scientific">Anaeromicropila herbilytica</name>
    <dbReference type="NCBI Taxonomy" id="2785025"/>
    <lineage>
        <taxon>Bacteria</taxon>
        <taxon>Bacillati</taxon>
        <taxon>Bacillota</taxon>
        <taxon>Clostridia</taxon>
        <taxon>Lachnospirales</taxon>
        <taxon>Lachnospiraceae</taxon>
        <taxon>Anaeromicropila</taxon>
    </lineage>
</organism>
<evidence type="ECO:0000256" key="2">
    <source>
        <dbReference type="ARBA" id="ARBA00004667"/>
    </source>
</evidence>
<dbReference type="AlphaFoldDB" id="A0A7R7EKQ1"/>
<comment type="subunit">
    <text evidence="9">Heteromultimer composed of HisG and HisZ subunits.</text>
</comment>
<keyword evidence="12" id="KW-0328">Glycosyltransferase</keyword>
<evidence type="ECO:0000256" key="9">
    <source>
        <dbReference type="HAMAP-Rule" id="MF_00125"/>
    </source>
</evidence>
<dbReference type="NCBIfam" id="TIGR00443">
    <property type="entry name" value="hisZ_biosyn_reg"/>
    <property type="match status" value="1"/>
</dbReference>
<comment type="similarity">
    <text evidence="3 9">Belongs to the class-II aminoacyl-tRNA synthetase family. HisZ subfamily.</text>
</comment>
<dbReference type="GO" id="GO:0140096">
    <property type="term" value="F:catalytic activity, acting on a protein"/>
    <property type="evidence" value="ECO:0007669"/>
    <property type="project" value="UniProtKB-ARBA"/>
</dbReference>
<evidence type="ECO:0000256" key="5">
    <source>
        <dbReference type="ARBA" id="ARBA00022490"/>
    </source>
</evidence>
<comment type="pathway">
    <text evidence="2 9">Amino-acid biosynthesis; L-histidine biosynthesis; L-histidine from 5-phospho-alpha-D-ribose 1-diphosphate: step 1/9.</text>
</comment>
<feature type="binding site" evidence="10">
    <location>
        <position position="129"/>
    </location>
    <ligand>
        <name>L-histidine</name>
        <dbReference type="ChEBI" id="CHEBI:57595"/>
    </ligand>
</feature>
<evidence type="ECO:0000256" key="10">
    <source>
        <dbReference type="PIRSR" id="PIRSR001549-1"/>
    </source>
</evidence>
<dbReference type="PROSITE" id="PS50862">
    <property type="entry name" value="AA_TRNA_LIGASE_II"/>
    <property type="match status" value="1"/>
</dbReference>
<feature type="binding site" evidence="10">
    <location>
        <begin position="81"/>
        <end position="83"/>
    </location>
    <ligand>
        <name>L-histidine</name>
        <dbReference type="ChEBI" id="CHEBI:57595"/>
    </ligand>
</feature>
<dbReference type="HAMAP" id="MF_00125">
    <property type="entry name" value="HisZ"/>
    <property type="match status" value="1"/>
</dbReference>
<feature type="binding site" evidence="10">
    <location>
        <begin position="274"/>
        <end position="275"/>
    </location>
    <ligand>
        <name>L-histidine</name>
        <dbReference type="ChEBI" id="CHEBI:57595"/>
    </ligand>
</feature>
<evidence type="ECO:0000313" key="13">
    <source>
        <dbReference type="Proteomes" id="UP000595897"/>
    </source>
</evidence>
<evidence type="ECO:0000256" key="3">
    <source>
        <dbReference type="ARBA" id="ARBA00005539"/>
    </source>
</evidence>
<name>A0A7R7EKQ1_9FIRM</name>
<dbReference type="CDD" id="cd00773">
    <property type="entry name" value="HisRS-like_core"/>
    <property type="match status" value="1"/>
</dbReference>
<reference evidence="12 13" key="1">
    <citation type="submission" date="2020-11" db="EMBL/GenBank/DDBJ databases">
        <title>Draft genome sequencing of a Lachnospiraceae strain isolated from anoxic soil subjected to BSD treatment.</title>
        <authorList>
            <person name="Uek A."/>
            <person name="Tonouchi A."/>
        </authorList>
    </citation>
    <scope>NUCLEOTIDE SEQUENCE [LARGE SCALE GENOMIC DNA]</scope>
    <source>
        <strain evidence="12 13">TB5</strain>
    </source>
</reference>
<accession>A0A7R7EKQ1</accession>
<comment type="subcellular location">
    <subcellularLocation>
        <location evidence="1 9">Cytoplasm</location>
    </subcellularLocation>
</comment>
<evidence type="ECO:0000259" key="11">
    <source>
        <dbReference type="PROSITE" id="PS50862"/>
    </source>
</evidence>
<gene>
    <name evidence="9 12" type="primary">hisZ</name>
    <name evidence="12" type="ORF">bsdtb5_18440</name>
</gene>
<evidence type="ECO:0000256" key="6">
    <source>
        <dbReference type="ARBA" id="ARBA00022605"/>
    </source>
</evidence>
<keyword evidence="5 9" id="KW-0963">Cytoplasm</keyword>
<dbReference type="EMBL" id="AP024169">
    <property type="protein sequence ID" value="BCN30549.1"/>
    <property type="molecule type" value="Genomic_DNA"/>
</dbReference>
<feature type="binding site" evidence="10">
    <location>
        <position position="125"/>
    </location>
    <ligand>
        <name>L-histidine</name>
        <dbReference type="ChEBI" id="CHEBI:57595"/>
    </ligand>
</feature>
<evidence type="ECO:0000256" key="1">
    <source>
        <dbReference type="ARBA" id="ARBA00004496"/>
    </source>
</evidence>
<dbReference type="Pfam" id="PF13393">
    <property type="entry name" value="tRNA-synt_His"/>
    <property type="match status" value="1"/>
</dbReference>
<evidence type="ECO:0000256" key="4">
    <source>
        <dbReference type="ARBA" id="ARBA00020397"/>
    </source>
</evidence>
<dbReference type="PANTHER" id="PTHR43707">
    <property type="entry name" value="HISTIDYL-TRNA SYNTHETASE"/>
    <property type="match status" value="1"/>
</dbReference>
<keyword evidence="6 9" id="KW-0028">Amino-acid biosynthesis</keyword>
<proteinExistence type="inferred from homology"/>
<dbReference type="Gene3D" id="3.30.930.10">
    <property type="entry name" value="Bira Bifunctional Protein, Domain 2"/>
    <property type="match status" value="1"/>
</dbReference>
<keyword evidence="7 9" id="KW-0368">Histidine biosynthesis</keyword>
<dbReference type="UniPathway" id="UPA00031">
    <property type="reaction ID" value="UER00006"/>
</dbReference>
<comment type="miscellaneous">
    <text evidence="9">This function is generally fulfilled by the C-terminal part of HisG, which is missing in some bacteria such as this one.</text>
</comment>
<dbReference type="SUPFAM" id="SSF55681">
    <property type="entry name" value="Class II aaRS and biotin synthetases"/>
    <property type="match status" value="1"/>
</dbReference>
<dbReference type="GO" id="GO:0000105">
    <property type="term" value="P:L-histidine biosynthetic process"/>
    <property type="evidence" value="ECO:0007669"/>
    <property type="project" value="UniProtKB-UniRule"/>
</dbReference>
<dbReference type="GO" id="GO:0004821">
    <property type="term" value="F:histidine-tRNA ligase activity"/>
    <property type="evidence" value="ECO:0007669"/>
    <property type="project" value="TreeGrafter"/>
</dbReference>
<evidence type="ECO:0000256" key="8">
    <source>
        <dbReference type="ARBA" id="ARBA00025246"/>
    </source>
</evidence>
<dbReference type="PIRSF" id="PIRSF001549">
    <property type="entry name" value="His-tRNA_synth"/>
    <property type="match status" value="1"/>
</dbReference>
<dbReference type="InterPro" id="IPR004517">
    <property type="entry name" value="HisZ"/>
</dbReference>
<dbReference type="GO" id="GO:0006427">
    <property type="term" value="P:histidyl-tRNA aminoacylation"/>
    <property type="evidence" value="ECO:0007669"/>
    <property type="project" value="TreeGrafter"/>
</dbReference>
<dbReference type="GO" id="GO:0016757">
    <property type="term" value="F:glycosyltransferase activity"/>
    <property type="evidence" value="ECO:0007669"/>
    <property type="project" value="UniProtKB-KW"/>
</dbReference>
<dbReference type="KEGG" id="ahb:bsdtb5_18440"/>
<evidence type="ECO:0000313" key="12">
    <source>
        <dbReference type="EMBL" id="BCN30549.1"/>
    </source>
</evidence>
<dbReference type="PANTHER" id="PTHR43707:SF6">
    <property type="entry name" value="ATP PHOSPHORIBOSYLTRANSFERASE REGULATORY SUBUNIT"/>
    <property type="match status" value="1"/>
</dbReference>
<dbReference type="InterPro" id="IPR041715">
    <property type="entry name" value="HisRS-like_core"/>
</dbReference>
<dbReference type="GO" id="GO:0005737">
    <property type="term" value="C:cytoplasm"/>
    <property type="evidence" value="ECO:0007669"/>
    <property type="project" value="UniProtKB-SubCell"/>
</dbReference>
<keyword evidence="12" id="KW-0808">Transferase</keyword>
<dbReference type="RefSeq" id="WP_271715760.1">
    <property type="nucleotide sequence ID" value="NZ_AP024169.1"/>
</dbReference>
<evidence type="ECO:0000256" key="7">
    <source>
        <dbReference type="ARBA" id="ARBA00023102"/>
    </source>
</evidence>
<comment type="function">
    <text evidence="8 9">Required for the first step of histidine biosynthesis. May allow the feedback regulation of ATP phosphoribosyltransferase activity by histidine.</text>
</comment>
<dbReference type="InterPro" id="IPR045864">
    <property type="entry name" value="aa-tRNA-synth_II/BPL/LPL"/>
</dbReference>
<sequence>MNQKILHTPEGVRDIYNAECEKKLFLQDSLYKVLKLYGFHDIQTPMFEFADIYKKERGTMDEREMYRFIDREGNTLVLRPDITPSIARCVAKYYKEEELPIRLCYVGNTFVNGNSYQGKLKESTQLGAELILDDTVDADAEMIALTIDCLLKSGLKEFQVEIGQADFFKGLVEEANFNEEEAEQIRVLIESKNLFGVEEIVSSKEIDKNLKDILLKLPELFGSLDKLVYVKNMTKSERARKAIERLEKLYEILTEYGFEKYITFDLGMLSKYNYYTGIIFRAYTYGTGEAIVNGGRYDNLLKQFGKDAPAIGLAIVIDQLMIALSRQKINIIIEEQNTLILYDSTANSTAIRNNAILLVNSLRSKGANTELLRKTGNKNLQDYEAYAKQNHICSIYYLEEEDFVQNIDVETNNVNKIKISELVNQIGA</sequence>
<dbReference type="InterPro" id="IPR004516">
    <property type="entry name" value="HisRS/HisZ"/>
</dbReference>
<dbReference type="InterPro" id="IPR006195">
    <property type="entry name" value="aa-tRNA-synth_II"/>
</dbReference>
<keyword evidence="13" id="KW-1185">Reference proteome</keyword>
<protein>
    <recommendedName>
        <fullName evidence="4 9">ATP phosphoribosyltransferase regulatory subunit</fullName>
    </recommendedName>
</protein>